<dbReference type="Proteomes" id="UP000866496">
    <property type="component" value="Unassembled WGS sequence"/>
</dbReference>
<feature type="non-terminal residue" evidence="1">
    <location>
        <position position="38"/>
    </location>
</feature>
<evidence type="ECO:0000313" key="2">
    <source>
        <dbReference type="Proteomes" id="UP000866496"/>
    </source>
</evidence>
<reference evidence="1" key="2">
    <citation type="submission" date="2019-10" db="EMBL/GenBank/DDBJ databases">
        <authorList>
            <consortium name="NCBI Pathogen Detection Project"/>
        </authorList>
    </citation>
    <scope>NUCLEOTIDE SEQUENCE</scope>
    <source>
        <strain evidence="1">AZ00058701</strain>
    </source>
</reference>
<dbReference type="AlphaFoldDB" id="A0AAN5PLA9"/>
<organism evidence="1 2">
    <name type="scientific">Legionella pneumophila</name>
    <dbReference type="NCBI Taxonomy" id="446"/>
    <lineage>
        <taxon>Bacteria</taxon>
        <taxon>Pseudomonadati</taxon>
        <taxon>Pseudomonadota</taxon>
        <taxon>Gammaproteobacteria</taxon>
        <taxon>Legionellales</taxon>
        <taxon>Legionellaceae</taxon>
        <taxon>Legionella</taxon>
    </lineage>
</organism>
<dbReference type="EMBL" id="DACWHX010000240">
    <property type="protein sequence ID" value="HAU1882003.1"/>
    <property type="molecule type" value="Genomic_DNA"/>
</dbReference>
<sequence>MTIEDTVIKLIGSLKDPLLDLTGKEMNLQYKITTSNQA</sequence>
<name>A0AAN5PLA9_LEGPN</name>
<gene>
    <name evidence="1" type="ORF">JBJ86_17335</name>
</gene>
<accession>A0AAN5PLA9</accession>
<comment type="caution">
    <text evidence="1">The sequence shown here is derived from an EMBL/GenBank/DDBJ whole genome shotgun (WGS) entry which is preliminary data.</text>
</comment>
<proteinExistence type="predicted"/>
<evidence type="ECO:0000313" key="1">
    <source>
        <dbReference type="EMBL" id="HAU1882003.1"/>
    </source>
</evidence>
<protein>
    <submittedName>
        <fullName evidence="1">Iron-sulfur cluster carrier protein ApbC</fullName>
    </submittedName>
</protein>
<reference evidence="1" key="1">
    <citation type="journal article" date="2018" name="Genome Biol.">
        <title>SKESA: strategic k-mer extension for scrupulous assemblies.</title>
        <authorList>
            <person name="Souvorov A."/>
            <person name="Agarwala R."/>
            <person name="Lipman D.J."/>
        </authorList>
    </citation>
    <scope>NUCLEOTIDE SEQUENCE</scope>
    <source>
        <strain evidence="1">AZ00058701</strain>
    </source>
</reference>